<evidence type="ECO:0000313" key="3">
    <source>
        <dbReference type="EMBL" id="EFV45908.1"/>
    </source>
</evidence>
<dbReference type="SUPFAM" id="SSF143120">
    <property type="entry name" value="YefM-like"/>
    <property type="match status" value="1"/>
</dbReference>
<dbReference type="AlphaFoldDB" id="E5Y245"/>
<organism evidence="3 4">
    <name type="scientific">Bilophila wadsworthia (strain 3_1_6)</name>
    <dbReference type="NCBI Taxonomy" id="563192"/>
    <lineage>
        <taxon>Bacteria</taxon>
        <taxon>Pseudomonadati</taxon>
        <taxon>Thermodesulfobacteriota</taxon>
        <taxon>Desulfovibrionia</taxon>
        <taxon>Desulfovibrionales</taxon>
        <taxon>Desulfovibrionaceae</taxon>
        <taxon>Bilophila</taxon>
    </lineage>
</organism>
<dbReference type="Gene3D" id="3.40.1620.10">
    <property type="entry name" value="YefM-like domain"/>
    <property type="match status" value="1"/>
</dbReference>
<dbReference type="InterPro" id="IPR051405">
    <property type="entry name" value="phD/YefM_antitoxin"/>
</dbReference>
<dbReference type="HOGENOM" id="CLU_155837_1_0_7"/>
<dbReference type="EMBL" id="ADCP02000002">
    <property type="protein sequence ID" value="EFV45908.1"/>
    <property type="molecule type" value="Genomic_DNA"/>
</dbReference>
<dbReference type="Gene3D" id="6.10.250.330">
    <property type="match status" value="1"/>
</dbReference>
<reference evidence="3 4" key="1">
    <citation type="submission" date="2010-10" db="EMBL/GenBank/DDBJ databases">
        <authorList>
            <consortium name="The Broad Institute Genome Sequencing Platform"/>
            <person name="Ward D."/>
            <person name="Earl A."/>
            <person name="Feldgarden M."/>
            <person name="Young S.K."/>
            <person name="Gargeya S."/>
            <person name="Zeng Q."/>
            <person name="Alvarado L."/>
            <person name="Berlin A."/>
            <person name="Bochicchio J."/>
            <person name="Chapman S.B."/>
            <person name="Chen Z."/>
            <person name="Freedman E."/>
            <person name="Gellesch M."/>
            <person name="Goldberg J."/>
            <person name="Griggs A."/>
            <person name="Gujja S."/>
            <person name="Heilman E."/>
            <person name="Heiman D."/>
            <person name="Howarth C."/>
            <person name="Mehta T."/>
            <person name="Neiman D."/>
            <person name="Pearson M."/>
            <person name="Roberts A."/>
            <person name="Saif S."/>
            <person name="Shea T."/>
            <person name="Shenoy N."/>
            <person name="Sisk P."/>
            <person name="Stolte C."/>
            <person name="Sykes S."/>
            <person name="White J."/>
            <person name="Yandava C."/>
            <person name="Allen-Vercoe E."/>
            <person name="Sibley C."/>
            <person name="Ambrose C.E."/>
            <person name="Strauss J."/>
            <person name="Daigneault M."/>
            <person name="Haas B."/>
            <person name="Nusbaum C."/>
            <person name="Birren B."/>
        </authorList>
    </citation>
    <scope>NUCLEOTIDE SEQUENCE [LARGE SCALE GENOMIC DNA]</scope>
    <source>
        <strain evidence="3 4">3_1_6</strain>
    </source>
</reference>
<gene>
    <name evidence="3" type="ORF">HMPREF0179_00255</name>
</gene>
<dbReference type="GeneID" id="78086957"/>
<dbReference type="PANTHER" id="PTHR33713">
    <property type="entry name" value="ANTITOXIN YAFN-RELATED"/>
    <property type="match status" value="1"/>
</dbReference>
<comment type="similarity">
    <text evidence="1 2">Belongs to the phD/YefM antitoxin family.</text>
</comment>
<dbReference type="InterPro" id="IPR006442">
    <property type="entry name" value="Antitoxin_Phd/YefM"/>
</dbReference>
<dbReference type="RefSeq" id="WP_005024356.1">
    <property type="nucleotide sequence ID" value="NZ_KE150239.1"/>
</dbReference>
<dbReference type="Proteomes" id="UP000006034">
    <property type="component" value="Unassembled WGS sequence"/>
</dbReference>
<name>E5Y245_BILW3</name>
<protein>
    <recommendedName>
        <fullName evidence="2">Antitoxin</fullName>
    </recommendedName>
</protein>
<sequence>MSQAITYSEARQNLAETMNRVCDHHEPVIITRQKSPSVVMMSLEDYNSIMETAYLLRSPANAVRLREAIQAADTGKAIPHELED</sequence>
<dbReference type="InterPro" id="IPR036165">
    <property type="entry name" value="YefM-like_sf"/>
</dbReference>
<evidence type="ECO:0000313" key="4">
    <source>
        <dbReference type="Proteomes" id="UP000006034"/>
    </source>
</evidence>
<comment type="caution">
    <text evidence="3">The sequence shown here is derived from an EMBL/GenBank/DDBJ whole genome shotgun (WGS) entry which is preliminary data.</text>
</comment>
<comment type="function">
    <text evidence="2">Antitoxin component of a type II toxin-antitoxin (TA) system.</text>
</comment>
<dbReference type="Pfam" id="PF02604">
    <property type="entry name" value="PhdYeFM_antitox"/>
    <property type="match status" value="1"/>
</dbReference>
<dbReference type="eggNOG" id="COG2161">
    <property type="taxonomic scope" value="Bacteria"/>
</dbReference>
<evidence type="ECO:0000256" key="1">
    <source>
        <dbReference type="ARBA" id="ARBA00009981"/>
    </source>
</evidence>
<keyword evidence="4" id="KW-1185">Reference proteome</keyword>
<dbReference type="OrthoDB" id="9802003at2"/>
<dbReference type="PANTHER" id="PTHR33713:SF6">
    <property type="entry name" value="ANTITOXIN YEFM"/>
    <property type="match status" value="1"/>
</dbReference>
<dbReference type="NCBIfam" id="TIGR01552">
    <property type="entry name" value="phd_fam"/>
    <property type="match status" value="1"/>
</dbReference>
<dbReference type="STRING" id="563192.HMPREF0179_00255"/>
<proteinExistence type="inferred from homology"/>
<reference evidence="3 4" key="2">
    <citation type="submission" date="2013-04" db="EMBL/GenBank/DDBJ databases">
        <title>The Genome Sequence of Bilophila wadsworthia 3_1_6.</title>
        <authorList>
            <consortium name="The Broad Institute Genomics Platform"/>
            <person name="Earl A."/>
            <person name="Ward D."/>
            <person name="Feldgarden M."/>
            <person name="Gevers D."/>
            <person name="Sibley C."/>
            <person name="Strauss J."/>
            <person name="Allen-Vercoe E."/>
            <person name="Walker B."/>
            <person name="Young S."/>
            <person name="Zeng Q."/>
            <person name="Gargeya S."/>
            <person name="Fitzgerald M."/>
            <person name="Haas B."/>
            <person name="Abouelleil A."/>
            <person name="Allen A.W."/>
            <person name="Alvarado L."/>
            <person name="Arachchi H.M."/>
            <person name="Berlin A.M."/>
            <person name="Chapman S.B."/>
            <person name="Gainer-Dewar J."/>
            <person name="Goldberg J."/>
            <person name="Griggs A."/>
            <person name="Gujja S."/>
            <person name="Hansen M."/>
            <person name="Howarth C."/>
            <person name="Imamovic A."/>
            <person name="Ireland A."/>
            <person name="Larimer J."/>
            <person name="McCowan C."/>
            <person name="Murphy C."/>
            <person name="Pearson M."/>
            <person name="Poon T.W."/>
            <person name="Priest M."/>
            <person name="Roberts A."/>
            <person name="Saif S."/>
            <person name="Shea T."/>
            <person name="Sisk P."/>
            <person name="Sykes S."/>
            <person name="Wortman J."/>
            <person name="Nusbaum C."/>
            <person name="Birren B."/>
        </authorList>
    </citation>
    <scope>NUCLEOTIDE SEQUENCE [LARGE SCALE GENOMIC DNA]</scope>
    <source>
        <strain evidence="3 4">3_1_6</strain>
    </source>
</reference>
<accession>E5Y245</accession>
<evidence type="ECO:0000256" key="2">
    <source>
        <dbReference type="RuleBase" id="RU362080"/>
    </source>
</evidence>